<evidence type="ECO:0000259" key="2">
    <source>
        <dbReference type="Pfam" id="PF12728"/>
    </source>
</evidence>
<dbReference type="InterPro" id="IPR010093">
    <property type="entry name" value="SinI_DNA-bd"/>
</dbReference>
<dbReference type="EMBL" id="MSLT01000023">
    <property type="protein sequence ID" value="OUD12694.1"/>
    <property type="molecule type" value="Genomic_DNA"/>
</dbReference>
<evidence type="ECO:0000313" key="3">
    <source>
        <dbReference type="EMBL" id="OUD12694.1"/>
    </source>
</evidence>
<organism evidence="3 4">
    <name type="scientific">Thioflexithrix psekupsensis</name>
    <dbReference type="NCBI Taxonomy" id="1570016"/>
    <lineage>
        <taxon>Bacteria</taxon>
        <taxon>Pseudomonadati</taxon>
        <taxon>Pseudomonadota</taxon>
        <taxon>Gammaproteobacteria</taxon>
        <taxon>Thiotrichales</taxon>
        <taxon>Thioflexithrix</taxon>
    </lineage>
</organism>
<sequence>MLDSLPPFLNVKQVADYLQLHEKKVYSLLNEGQIPATKVTGKWLFPRELIDQWLLDNSYAGVFADRLLIAGADDPLLYRMVALLSAEWQEQALMAHHPTPVQWGLSLLAQRRVDAAVIHWGPSVESHLRHAALIQQYPQHSQWLIIRLFEREQGLLFSPKIAHYAQLPIEQLLQKSLHWVTRQEGSGTQWFLLELLARYHVKWAELTRVTEARSVREVGGLLITQQADIAVGSRAMAHELGLTFMALDWEAIDVALNRGVYFRHLFQQFLAFLQTPATQALSQSLRGYRLDRSGKMIWSG</sequence>
<dbReference type="OrthoDB" id="9805928at2"/>
<protein>
    <recommendedName>
        <fullName evidence="5">DNA-binding protein</fullName>
    </recommendedName>
</protein>
<comment type="caution">
    <text evidence="3">The sequence shown here is derived from an EMBL/GenBank/DDBJ whole genome shotgun (WGS) entry which is preliminary data.</text>
</comment>
<dbReference type="Pfam" id="PF12728">
    <property type="entry name" value="HTH_17"/>
    <property type="match status" value="1"/>
</dbReference>
<dbReference type="SUPFAM" id="SSF53850">
    <property type="entry name" value="Periplasmic binding protein-like II"/>
    <property type="match status" value="1"/>
</dbReference>
<accession>A0A251X5B8</accession>
<gene>
    <name evidence="3" type="ORF">TPSD3_15795</name>
</gene>
<dbReference type="NCBIfam" id="TIGR01764">
    <property type="entry name" value="excise"/>
    <property type="match status" value="1"/>
</dbReference>
<keyword evidence="4" id="KW-1185">Reference proteome</keyword>
<feature type="domain" description="PBP" evidence="1">
    <location>
        <begin position="91"/>
        <end position="274"/>
    </location>
</feature>
<dbReference type="Pfam" id="PF12727">
    <property type="entry name" value="PBP_like"/>
    <property type="match status" value="1"/>
</dbReference>
<dbReference type="PANTHER" id="PTHR38431:SF1">
    <property type="entry name" value="BLL2305 PROTEIN"/>
    <property type="match status" value="1"/>
</dbReference>
<evidence type="ECO:0000259" key="1">
    <source>
        <dbReference type="Pfam" id="PF12727"/>
    </source>
</evidence>
<proteinExistence type="predicted"/>
<dbReference type="Proteomes" id="UP000194798">
    <property type="component" value="Unassembled WGS sequence"/>
</dbReference>
<name>A0A251X5B8_9GAMM</name>
<dbReference type="PANTHER" id="PTHR38431">
    <property type="entry name" value="BLL2305 PROTEIN"/>
    <property type="match status" value="1"/>
</dbReference>
<dbReference type="InterPro" id="IPR041657">
    <property type="entry name" value="HTH_17"/>
</dbReference>
<dbReference type="GO" id="GO:0003677">
    <property type="term" value="F:DNA binding"/>
    <property type="evidence" value="ECO:0007669"/>
    <property type="project" value="InterPro"/>
</dbReference>
<dbReference type="InterPro" id="IPR024370">
    <property type="entry name" value="PBP_domain"/>
</dbReference>
<evidence type="ECO:0000313" key="4">
    <source>
        <dbReference type="Proteomes" id="UP000194798"/>
    </source>
</evidence>
<dbReference type="AlphaFoldDB" id="A0A251X5B8"/>
<evidence type="ECO:0008006" key="5">
    <source>
        <dbReference type="Google" id="ProtNLM"/>
    </source>
</evidence>
<feature type="domain" description="Helix-turn-helix" evidence="2">
    <location>
        <begin position="8"/>
        <end position="57"/>
    </location>
</feature>
<reference evidence="3 4" key="1">
    <citation type="submission" date="2016-12" db="EMBL/GenBank/DDBJ databases">
        <title>Thioflexothrix psekupsii D3 genome sequencing and assembly.</title>
        <authorList>
            <person name="Fomenkov A."/>
            <person name="Vincze T."/>
            <person name="Grabovich M."/>
            <person name="Anton B.P."/>
            <person name="Dubinina G."/>
            <person name="Orlova M."/>
            <person name="Belousova E."/>
            <person name="Roberts R.J."/>
        </authorList>
    </citation>
    <scope>NUCLEOTIDE SEQUENCE [LARGE SCALE GENOMIC DNA]</scope>
    <source>
        <strain evidence="3">D3</strain>
    </source>
</reference>